<dbReference type="Pfam" id="PF01594">
    <property type="entry name" value="AI-2E_transport"/>
    <property type="match status" value="1"/>
</dbReference>
<evidence type="ECO:0000256" key="2">
    <source>
        <dbReference type="ARBA" id="ARBA00009773"/>
    </source>
</evidence>
<feature type="transmembrane region" description="Helical" evidence="9">
    <location>
        <begin position="43"/>
        <end position="61"/>
    </location>
</feature>
<feature type="region of interest" description="Disordered" evidence="8">
    <location>
        <begin position="141"/>
        <end position="167"/>
    </location>
</feature>
<sequence length="647" mass="68721">MAANQPRMAAAKVAPADSPNVRQLTSLITAVVVVGALDIGREVLIPITLAVLLSFLLAPLVELLRRIRLGRVLSVAIAVAIALAAMGGTGSLIGAQLAQLAGELPQYQVAIEKKIERVQEATIGRADELLGSASKLLNRGAPRREKNTASANGLSKPSDGAPTPVAIQQSPTSSISLVPQFLSSVASPVATAGIVLVVTIFILLQREDLRDRLIRLFGSRDLHRTTTAMDEAASRLSRYFLAQFGVNLGVGLVVSLGLAIIGVPGAVLFGVLTALLRFVPYVGTWIGALLALSLAATGPDWSMLLWTVALFGVTDLVAGQVIEPVLYGHHSGLSPVAVIVAAIFWSWIWGPLGLVLSTPLTLCLVILGRHVEKLEFFEVLLGDRPPLAASANFYQRILADDPDEALKQAESLMAEMSLVDYYDTVMLEGLQLARADMLRGVILPDQLGRIKEALADIIDGLEDIDETVKASTAGDGNKAVSRSPAVQLESPTATASFGFQTYADTNVLCIAGRGDLDEIVAIAMIQLLGREGIPARQSSYAQFSRQRMAEVDLSATTAICVVSLEAQESTAYLRVLLRRLRQRAPEATLVLGFMSDNAQDTSERRAGVATAASSFGQVITLARQGWASHAPVEADPANAGRLSRDLI</sequence>
<feature type="transmembrane region" description="Helical" evidence="9">
    <location>
        <begin position="73"/>
        <end position="95"/>
    </location>
</feature>
<dbReference type="EMBL" id="CAJHCQ010000016">
    <property type="protein sequence ID" value="CAD6553224.1"/>
    <property type="molecule type" value="Genomic_DNA"/>
</dbReference>
<evidence type="ECO:0000256" key="3">
    <source>
        <dbReference type="ARBA" id="ARBA00022448"/>
    </source>
</evidence>
<comment type="subcellular location">
    <subcellularLocation>
        <location evidence="1">Cell membrane</location>
        <topology evidence="1">Multi-pass membrane protein</topology>
    </subcellularLocation>
</comment>
<keyword evidence="3" id="KW-0813">Transport</keyword>
<reference evidence="10 11" key="1">
    <citation type="submission" date="2020-10" db="EMBL/GenBank/DDBJ databases">
        <authorList>
            <person name="Peeters C."/>
        </authorList>
    </citation>
    <scope>NUCLEOTIDE SEQUENCE [LARGE SCALE GENOMIC DNA]</scope>
    <source>
        <strain evidence="10 11">LMG 27952</strain>
    </source>
</reference>
<dbReference type="Proteomes" id="UP000656319">
    <property type="component" value="Unassembled WGS sequence"/>
</dbReference>
<keyword evidence="6 9" id="KW-1133">Transmembrane helix</keyword>
<dbReference type="PANTHER" id="PTHR21716:SF53">
    <property type="entry name" value="PERMEASE PERM-RELATED"/>
    <property type="match status" value="1"/>
</dbReference>
<evidence type="ECO:0000256" key="8">
    <source>
        <dbReference type="SAM" id="MobiDB-lite"/>
    </source>
</evidence>
<dbReference type="InterPro" id="IPR002549">
    <property type="entry name" value="AI-2E-like"/>
</dbReference>
<evidence type="ECO:0000256" key="6">
    <source>
        <dbReference type="ARBA" id="ARBA00022989"/>
    </source>
</evidence>
<feature type="transmembrane region" description="Helical" evidence="9">
    <location>
        <begin position="278"/>
        <end position="296"/>
    </location>
</feature>
<evidence type="ECO:0000313" key="11">
    <source>
        <dbReference type="Proteomes" id="UP000656319"/>
    </source>
</evidence>
<organism evidence="10 11">
    <name type="scientific">Paraburkholderia hiiakae</name>
    <dbReference type="NCBI Taxonomy" id="1081782"/>
    <lineage>
        <taxon>Bacteria</taxon>
        <taxon>Pseudomonadati</taxon>
        <taxon>Pseudomonadota</taxon>
        <taxon>Betaproteobacteria</taxon>
        <taxon>Burkholderiales</taxon>
        <taxon>Burkholderiaceae</taxon>
        <taxon>Paraburkholderia</taxon>
    </lineage>
</organism>
<evidence type="ECO:0000256" key="1">
    <source>
        <dbReference type="ARBA" id="ARBA00004651"/>
    </source>
</evidence>
<comment type="similarity">
    <text evidence="2">Belongs to the autoinducer-2 exporter (AI-2E) (TC 2.A.86) family.</text>
</comment>
<proteinExistence type="inferred from homology"/>
<gene>
    <name evidence="10" type="ORF">LMG27952_05408</name>
</gene>
<feature type="transmembrane region" description="Helical" evidence="9">
    <location>
        <begin position="181"/>
        <end position="204"/>
    </location>
</feature>
<feature type="transmembrane region" description="Helical" evidence="9">
    <location>
        <begin position="21"/>
        <end position="37"/>
    </location>
</feature>
<evidence type="ECO:0000256" key="7">
    <source>
        <dbReference type="ARBA" id="ARBA00023136"/>
    </source>
</evidence>
<evidence type="ECO:0000256" key="9">
    <source>
        <dbReference type="SAM" id="Phobius"/>
    </source>
</evidence>
<feature type="transmembrane region" description="Helical" evidence="9">
    <location>
        <begin position="303"/>
        <end position="322"/>
    </location>
</feature>
<keyword evidence="7 9" id="KW-0472">Membrane</keyword>
<keyword evidence="4" id="KW-1003">Cell membrane</keyword>
<evidence type="ECO:0000256" key="4">
    <source>
        <dbReference type="ARBA" id="ARBA00022475"/>
    </source>
</evidence>
<keyword evidence="5 9" id="KW-0812">Transmembrane</keyword>
<comment type="caution">
    <text evidence="10">The sequence shown here is derived from an EMBL/GenBank/DDBJ whole genome shotgun (WGS) entry which is preliminary data.</text>
</comment>
<feature type="transmembrane region" description="Helical" evidence="9">
    <location>
        <begin position="342"/>
        <end position="367"/>
    </location>
</feature>
<name>A0ABN7I8I0_9BURK</name>
<evidence type="ECO:0000256" key="5">
    <source>
        <dbReference type="ARBA" id="ARBA00022692"/>
    </source>
</evidence>
<protein>
    <recommendedName>
        <fullName evidence="12">PurR-regulated permease PerM</fullName>
    </recommendedName>
</protein>
<accession>A0ABN7I8I0</accession>
<evidence type="ECO:0008006" key="12">
    <source>
        <dbReference type="Google" id="ProtNLM"/>
    </source>
</evidence>
<feature type="transmembrane region" description="Helical" evidence="9">
    <location>
        <begin position="244"/>
        <end position="272"/>
    </location>
</feature>
<dbReference type="RefSeq" id="WP_201698945.1">
    <property type="nucleotide sequence ID" value="NZ_CAJHCQ010000016.1"/>
</dbReference>
<evidence type="ECO:0000313" key="10">
    <source>
        <dbReference type="EMBL" id="CAD6553224.1"/>
    </source>
</evidence>
<keyword evidence="11" id="KW-1185">Reference proteome</keyword>
<dbReference type="PANTHER" id="PTHR21716">
    <property type="entry name" value="TRANSMEMBRANE PROTEIN"/>
    <property type="match status" value="1"/>
</dbReference>